<accession>A0A6J5T8I4</accession>
<organism evidence="2">
    <name type="scientific">uncultured Caudovirales phage</name>
    <dbReference type="NCBI Taxonomy" id="2100421"/>
    <lineage>
        <taxon>Viruses</taxon>
        <taxon>Duplodnaviria</taxon>
        <taxon>Heunggongvirae</taxon>
        <taxon>Uroviricota</taxon>
        <taxon>Caudoviricetes</taxon>
        <taxon>Peduoviridae</taxon>
        <taxon>Maltschvirus</taxon>
        <taxon>Maltschvirus maltsch</taxon>
    </lineage>
</organism>
<reference evidence="2" key="1">
    <citation type="submission" date="2020-05" db="EMBL/GenBank/DDBJ databases">
        <authorList>
            <person name="Chiriac C."/>
            <person name="Salcher M."/>
            <person name="Ghai R."/>
            <person name="Kavagutti S V."/>
        </authorList>
    </citation>
    <scope>NUCLEOTIDE SEQUENCE</scope>
</reference>
<keyword evidence="1" id="KW-1133">Transmembrane helix</keyword>
<keyword evidence="1" id="KW-0472">Membrane</keyword>
<sequence>MDDDIHDAACAAVTLTILLLIALGVLSYLGV</sequence>
<gene>
    <name evidence="2" type="ORF">UFOVP67_1</name>
</gene>
<evidence type="ECO:0000256" key="1">
    <source>
        <dbReference type="SAM" id="Phobius"/>
    </source>
</evidence>
<proteinExistence type="predicted"/>
<evidence type="ECO:0000313" key="2">
    <source>
        <dbReference type="EMBL" id="CAB4241218.1"/>
    </source>
</evidence>
<feature type="transmembrane region" description="Helical" evidence="1">
    <location>
        <begin position="6"/>
        <end position="29"/>
    </location>
</feature>
<name>A0A6J5T8I4_9CAUD</name>
<dbReference type="EMBL" id="LR797823">
    <property type="protein sequence ID" value="CAB4241218.1"/>
    <property type="molecule type" value="Genomic_DNA"/>
</dbReference>
<protein>
    <submittedName>
        <fullName evidence="2">Uncharacterized protein</fullName>
    </submittedName>
</protein>
<keyword evidence="1" id="KW-0812">Transmembrane</keyword>